<gene>
    <name evidence="2" type="ORF">ACFFGV_10550</name>
</gene>
<comment type="caution">
    <text evidence="2">The sequence shown here is derived from an EMBL/GenBank/DDBJ whole genome shotgun (WGS) entry which is preliminary data.</text>
</comment>
<dbReference type="CDD" id="cd06588">
    <property type="entry name" value="PhnB_like"/>
    <property type="match status" value="1"/>
</dbReference>
<feature type="domain" description="PhnB-like" evidence="1">
    <location>
        <begin position="8"/>
        <end position="127"/>
    </location>
</feature>
<organism evidence="2 3">
    <name type="scientific">Pontibacillus salicampi</name>
    <dbReference type="NCBI Taxonomy" id="1449801"/>
    <lineage>
        <taxon>Bacteria</taxon>
        <taxon>Bacillati</taxon>
        <taxon>Bacillota</taxon>
        <taxon>Bacilli</taxon>
        <taxon>Bacillales</taxon>
        <taxon>Bacillaceae</taxon>
        <taxon>Pontibacillus</taxon>
    </lineage>
</organism>
<dbReference type="PANTHER" id="PTHR33990">
    <property type="entry name" value="PROTEIN YJDN-RELATED"/>
    <property type="match status" value="1"/>
</dbReference>
<dbReference type="PANTHER" id="PTHR33990:SF1">
    <property type="entry name" value="PROTEIN YJDN"/>
    <property type="match status" value="1"/>
</dbReference>
<reference evidence="2 3" key="1">
    <citation type="submission" date="2024-09" db="EMBL/GenBank/DDBJ databases">
        <authorList>
            <person name="Sun Q."/>
            <person name="Mori K."/>
        </authorList>
    </citation>
    <scope>NUCLEOTIDE SEQUENCE [LARGE SCALE GENOMIC DNA]</scope>
    <source>
        <strain evidence="2 3">NCAIM B.02529</strain>
    </source>
</reference>
<name>A0ABV6LNT5_9BACI</name>
<proteinExistence type="predicted"/>
<dbReference type="RefSeq" id="WP_377347522.1">
    <property type="nucleotide sequence ID" value="NZ_JBHLTP010000009.1"/>
</dbReference>
<dbReference type="Pfam" id="PF06983">
    <property type="entry name" value="3-dmu-9_3-mt"/>
    <property type="match status" value="1"/>
</dbReference>
<dbReference type="InterPro" id="IPR029068">
    <property type="entry name" value="Glyas_Bleomycin-R_OHBP_Dase"/>
</dbReference>
<dbReference type="EMBL" id="JBHLTP010000009">
    <property type="protein sequence ID" value="MFC0523999.1"/>
    <property type="molecule type" value="Genomic_DNA"/>
</dbReference>
<evidence type="ECO:0000259" key="1">
    <source>
        <dbReference type="Pfam" id="PF06983"/>
    </source>
</evidence>
<dbReference type="SUPFAM" id="SSF54593">
    <property type="entry name" value="Glyoxalase/Bleomycin resistance protein/Dihydroxybiphenyl dioxygenase"/>
    <property type="match status" value="1"/>
</dbReference>
<keyword evidence="3" id="KW-1185">Reference proteome</keyword>
<dbReference type="Gene3D" id="3.10.180.10">
    <property type="entry name" value="2,3-Dihydroxybiphenyl 1,2-Dioxygenase, domain 1"/>
    <property type="match status" value="1"/>
</dbReference>
<sequence length="132" mass="14846">MANLYPYLFSTNAREQAAFYAEALNGEIRSIQTFEEAPGTDDALHDKVMHLVLQAAGQTFFMADDVASDKVKGTNLDLTLEFEQEEDARMAFNGLSQGGSILMPFEKMFWGAMFGRVEDRYGVRWQISTVQS</sequence>
<evidence type="ECO:0000313" key="3">
    <source>
        <dbReference type="Proteomes" id="UP001589836"/>
    </source>
</evidence>
<protein>
    <submittedName>
        <fullName evidence="2">VOC family protein</fullName>
    </submittedName>
</protein>
<accession>A0ABV6LNT5</accession>
<dbReference type="Proteomes" id="UP001589836">
    <property type="component" value="Unassembled WGS sequence"/>
</dbReference>
<dbReference type="InterPro" id="IPR028973">
    <property type="entry name" value="PhnB-like"/>
</dbReference>
<evidence type="ECO:0000313" key="2">
    <source>
        <dbReference type="EMBL" id="MFC0523999.1"/>
    </source>
</evidence>